<comment type="caution">
    <text evidence="1">The sequence shown here is derived from an EMBL/GenBank/DDBJ whole genome shotgun (WGS) entry which is preliminary data.</text>
</comment>
<reference evidence="1 2" key="1">
    <citation type="submission" date="2023-03" db="EMBL/GenBank/DDBJ databases">
        <title>High recombination rates correlate with genetic variation in Cardiocondyla obscurior ants.</title>
        <authorList>
            <person name="Errbii M."/>
        </authorList>
    </citation>
    <scope>NUCLEOTIDE SEQUENCE [LARGE SCALE GENOMIC DNA]</scope>
    <source>
        <strain evidence="1">Alpha-2009</strain>
        <tissue evidence="1">Whole body</tissue>
    </source>
</reference>
<dbReference type="Proteomes" id="UP001430953">
    <property type="component" value="Unassembled WGS sequence"/>
</dbReference>
<evidence type="ECO:0000313" key="1">
    <source>
        <dbReference type="EMBL" id="KAL0119134.1"/>
    </source>
</evidence>
<keyword evidence="2" id="KW-1185">Reference proteome</keyword>
<protein>
    <recommendedName>
        <fullName evidence="3">Ribosomal protein L20</fullName>
    </recommendedName>
</protein>
<evidence type="ECO:0000313" key="2">
    <source>
        <dbReference type="Proteomes" id="UP001430953"/>
    </source>
</evidence>
<organism evidence="1 2">
    <name type="scientific">Cardiocondyla obscurior</name>
    <dbReference type="NCBI Taxonomy" id="286306"/>
    <lineage>
        <taxon>Eukaryota</taxon>
        <taxon>Metazoa</taxon>
        <taxon>Ecdysozoa</taxon>
        <taxon>Arthropoda</taxon>
        <taxon>Hexapoda</taxon>
        <taxon>Insecta</taxon>
        <taxon>Pterygota</taxon>
        <taxon>Neoptera</taxon>
        <taxon>Endopterygota</taxon>
        <taxon>Hymenoptera</taxon>
        <taxon>Apocrita</taxon>
        <taxon>Aculeata</taxon>
        <taxon>Formicoidea</taxon>
        <taxon>Formicidae</taxon>
        <taxon>Myrmicinae</taxon>
        <taxon>Cardiocondyla</taxon>
    </lineage>
</organism>
<dbReference type="EMBL" id="JADYXP020000008">
    <property type="protein sequence ID" value="KAL0119134.1"/>
    <property type="molecule type" value="Genomic_DNA"/>
</dbReference>
<gene>
    <name evidence="1" type="ORF">PUN28_009617</name>
</gene>
<accession>A0AAW2FVI1</accession>
<evidence type="ECO:0008006" key="3">
    <source>
        <dbReference type="Google" id="ProtNLM"/>
    </source>
</evidence>
<sequence>MKTSRYNLVRATRALYICARVFTRKTREFIHMNLGEKRLSSSPHIILIIMRIDAKNIA</sequence>
<proteinExistence type="predicted"/>
<name>A0AAW2FVI1_9HYME</name>
<dbReference type="AlphaFoldDB" id="A0AAW2FVI1"/>